<evidence type="ECO:0000259" key="5">
    <source>
        <dbReference type="Pfam" id="PF00155"/>
    </source>
</evidence>
<dbReference type="InterPro" id="IPR050881">
    <property type="entry name" value="LL-DAP_aminotransferase"/>
</dbReference>
<dbReference type="EC" id="2.6.1.83" evidence="4"/>
<keyword evidence="2 6" id="KW-0032">Aminotransferase</keyword>
<dbReference type="CDD" id="cd00609">
    <property type="entry name" value="AAT_like"/>
    <property type="match status" value="1"/>
</dbReference>
<dbReference type="NCBIfam" id="TIGR03540">
    <property type="entry name" value="DapC_direct"/>
    <property type="match status" value="1"/>
</dbReference>
<dbReference type="PANTHER" id="PTHR42832:SF3">
    <property type="entry name" value="L-GLUTAMINE--4-(METHYLSULFANYL)-2-OXOBUTANOATE AMINOTRANSFERASE"/>
    <property type="match status" value="1"/>
</dbReference>
<protein>
    <recommendedName>
        <fullName evidence="4">LL-diaminopimelate aminotransferase</fullName>
        <ecNumber evidence="4">2.6.1.83</ecNumber>
    </recommendedName>
</protein>
<dbReference type="GO" id="GO:0009089">
    <property type="term" value="P:lysine biosynthetic process via diaminopimelate"/>
    <property type="evidence" value="ECO:0007669"/>
    <property type="project" value="InterPro"/>
</dbReference>
<evidence type="ECO:0000256" key="3">
    <source>
        <dbReference type="ARBA" id="ARBA00022679"/>
    </source>
</evidence>
<evidence type="ECO:0000313" key="6">
    <source>
        <dbReference type="EMBL" id="NLW35126.1"/>
    </source>
</evidence>
<evidence type="ECO:0000256" key="2">
    <source>
        <dbReference type="ARBA" id="ARBA00022576"/>
    </source>
</evidence>
<name>A0A351U7L2_9BACT</name>
<proteinExistence type="predicted"/>
<sequence>MMVKPASRIETIPPYLFARIDKKKEEARKKGIDLIDFGIGDPDIPTPSNIIEKMREVVADPKNHRYPSYEGMFEYRKAVADWYATRFNVELNPADEIVALIGSKEGIAHMPWAYIEPGDTALIPSPGYPVYKITTLLAGGSAYLMPLNEENGFLPKFDAIPASVLEKAKIMFLNYPNNPTGAHADDEFYEQALSVAKKYDILICHDAAYSEIAYDGYKPRSILEFDKEKRYSVEFHSLSKTYCMTGWRIGFVVGNRDAVQNLGKLKTNIDSGVFQAIQYAAIEALNGPQDSVEQMKKVLQKRRDMVVSGLMAAGITVKKPLATFYIWAKVPVGYSSADFCEKLIEEQGIVVTPGSGFGDEGEGYFRISITIGEARIEEAIQRLKSLHF</sequence>
<accession>A0A351U7L2</accession>
<dbReference type="AlphaFoldDB" id="A0A351U7L2"/>
<evidence type="ECO:0000256" key="4">
    <source>
        <dbReference type="NCBIfam" id="TIGR03540"/>
    </source>
</evidence>
<dbReference type="GO" id="GO:0010285">
    <property type="term" value="F:L,L-diaminopimelate aminotransferase activity"/>
    <property type="evidence" value="ECO:0007669"/>
    <property type="project" value="UniProtKB-EC"/>
</dbReference>
<dbReference type="InterPro" id="IPR015421">
    <property type="entry name" value="PyrdxlP-dep_Trfase_major"/>
</dbReference>
<dbReference type="Pfam" id="PF00155">
    <property type="entry name" value="Aminotran_1_2"/>
    <property type="match status" value="1"/>
</dbReference>
<dbReference type="Gene3D" id="3.40.640.10">
    <property type="entry name" value="Type I PLP-dependent aspartate aminotransferase-like (Major domain)"/>
    <property type="match status" value="1"/>
</dbReference>
<dbReference type="NCBIfam" id="NF006756">
    <property type="entry name" value="PRK09276.1"/>
    <property type="match status" value="1"/>
</dbReference>
<evidence type="ECO:0000313" key="7">
    <source>
        <dbReference type="Proteomes" id="UP000777265"/>
    </source>
</evidence>
<feature type="domain" description="Aminotransferase class I/classII large" evidence="5">
    <location>
        <begin position="33"/>
        <end position="383"/>
    </location>
</feature>
<dbReference type="EMBL" id="JAAYEE010000107">
    <property type="protein sequence ID" value="NLW35126.1"/>
    <property type="molecule type" value="Genomic_DNA"/>
</dbReference>
<gene>
    <name evidence="6" type="ORF">GXY80_06535</name>
</gene>
<evidence type="ECO:0000256" key="1">
    <source>
        <dbReference type="ARBA" id="ARBA00001933"/>
    </source>
</evidence>
<dbReference type="STRING" id="909663.GCA_000512235_02564"/>
<dbReference type="InterPro" id="IPR015424">
    <property type="entry name" value="PyrdxlP-dep_Trfase"/>
</dbReference>
<reference evidence="6" key="2">
    <citation type="submission" date="2020-01" db="EMBL/GenBank/DDBJ databases">
        <authorList>
            <person name="Campanaro S."/>
        </authorList>
    </citation>
    <scope>NUCLEOTIDE SEQUENCE</scope>
    <source>
        <strain evidence="6">AS06rmzACSIP_7</strain>
    </source>
</reference>
<dbReference type="PANTHER" id="PTHR42832">
    <property type="entry name" value="AMINO ACID AMINOTRANSFERASE"/>
    <property type="match status" value="1"/>
</dbReference>
<comment type="cofactor">
    <cofactor evidence="1">
        <name>pyridoxal 5'-phosphate</name>
        <dbReference type="ChEBI" id="CHEBI:597326"/>
    </cofactor>
</comment>
<dbReference type="SUPFAM" id="SSF53383">
    <property type="entry name" value="PLP-dependent transferases"/>
    <property type="match status" value="1"/>
</dbReference>
<dbReference type="InterPro" id="IPR015422">
    <property type="entry name" value="PyrdxlP-dep_Trfase_small"/>
</dbReference>
<dbReference type="GO" id="GO:0030170">
    <property type="term" value="F:pyridoxal phosphate binding"/>
    <property type="evidence" value="ECO:0007669"/>
    <property type="project" value="InterPro"/>
</dbReference>
<dbReference type="InterPro" id="IPR019881">
    <property type="entry name" value="DAP-NH2Trfase_DapL_Desulfo"/>
</dbReference>
<dbReference type="InterPro" id="IPR004839">
    <property type="entry name" value="Aminotransferase_I/II_large"/>
</dbReference>
<keyword evidence="3 6" id="KW-0808">Transferase</keyword>
<dbReference type="Gene3D" id="3.90.1150.10">
    <property type="entry name" value="Aspartate Aminotransferase, domain 1"/>
    <property type="match status" value="1"/>
</dbReference>
<reference evidence="6" key="1">
    <citation type="journal article" date="2020" name="Biotechnol. Biofuels">
        <title>New insights from the biogas microbiome by comprehensive genome-resolved metagenomics of nearly 1600 species originating from multiple anaerobic digesters.</title>
        <authorList>
            <person name="Campanaro S."/>
            <person name="Treu L."/>
            <person name="Rodriguez-R L.M."/>
            <person name="Kovalovszki A."/>
            <person name="Ziels R.M."/>
            <person name="Maus I."/>
            <person name="Zhu X."/>
            <person name="Kougias P.G."/>
            <person name="Basile A."/>
            <person name="Luo G."/>
            <person name="Schluter A."/>
            <person name="Konstantinidis K.T."/>
            <person name="Angelidaki I."/>
        </authorList>
    </citation>
    <scope>NUCLEOTIDE SEQUENCE</scope>
    <source>
        <strain evidence="6">AS06rmzACSIP_7</strain>
    </source>
</reference>
<organism evidence="6 7">
    <name type="scientific">Syntrophorhabdus aromaticivorans</name>
    <dbReference type="NCBI Taxonomy" id="328301"/>
    <lineage>
        <taxon>Bacteria</taxon>
        <taxon>Pseudomonadati</taxon>
        <taxon>Thermodesulfobacteriota</taxon>
        <taxon>Syntrophorhabdia</taxon>
        <taxon>Syntrophorhabdales</taxon>
        <taxon>Syntrophorhabdaceae</taxon>
        <taxon>Syntrophorhabdus</taxon>
    </lineage>
</organism>
<comment type="caution">
    <text evidence="6">The sequence shown here is derived from an EMBL/GenBank/DDBJ whole genome shotgun (WGS) entry which is preliminary data.</text>
</comment>
<dbReference type="Proteomes" id="UP000777265">
    <property type="component" value="Unassembled WGS sequence"/>
</dbReference>